<dbReference type="InterPro" id="IPR005119">
    <property type="entry name" value="LysR_subst-bd"/>
</dbReference>
<dbReference type="PANTHER" id="PTHR30126:SF91">
    <property type="entry name" value="LYSR FAMILY TRANSCRIPTIONAL REGULATOR"/>
    <property type="match status" value="1"/>
</dbReference>
<keyword evidence="4" id="KW-0804">Transcription</keyword>
<keyword evidence="3" id="KW-0238">DNA-binding</keyword>
<dbReference type="AlphaFoldDB" id="A0A090RUN2"/>
<dbReference type="STRING" id="990268.JCM19235_2573"/>
<proteinExistence type="inferred from homology"/>
<reference evidence="6 7" key="1">
    <citation type="submission" date="2014-09" db="EMBL/GenBank/DDBJ databases">
        <title>Vibrio maritimus JCM 19235. (C45) whole genome shotgun sequence.</title>
        <authorList>
            <person name="Sawabe T."/>
            <person name="Meirelles P."/>
            <person name="Nakanishi M."/>
            <person name="Sayaka M."/>
            <person name="Hattori M."/>
            <person name="Ohkuma M."/>
        </authorList>
    </citation>
    <scope>NUCLEOTIDE SEQUENCE [LARGE SCALE GENOMIC DNA]</scope>
    <source>
        <strain evidence="7">JCM19235</strain>
    </source>
</reference>
<dbReference type="PROSITE" id="PS50931">
    <property type="entry name" value="HTH_LYSR"/>
    <property type="match status" value="1"/>
</dbReference>
<feature type="domain" description="HTH lysR-type" evidence="5">
    <location>
        <begin position="5"/>
        <end position="62"/>
    </location>
</feature>
<dbReference type="Pfam" id="PF03466">
    <property type="entry name" value="LysR_substrate"/>
    <property type="match status" value="1"/>
</dbReference>
<dbReference type="Proteomes" id="UP000029228">
    <property type="component" value="Unassembled WGS sequence"/>
</dbReference>
<dbReference type="InterPro" id="IPR000847">
    <property type="entry name" value="LysR_HTH_N"/>
</dbReference>
<dbReference type="PANTHER" id="PTHR30126">
    <property type="entry name" value="HTH-TYPE TRANSCRIPTIONAL REGULATOR"/>
    <property type="match status" value="1"/>
</dbReference>
<sequence>MFMNFSIEQLQSFVAVYEQGSFSKAAQELDKHRTTIGQVISNLEDELAVELFERVGRTAQPTEDATLLYRYAKQVIEQAKSFDMLALSLSYGELESITVAYNSFLPPRAISHVRRKLLELHPNMKVNFIIRNRREILEGITEDTIQFGMVNIDDRSLMSSIDSTLVNNITFGVFVSKDHEVLSLPEDQRWAALKSQKQIVIKGMIEDNMEKKTISSSDFEVVDQLTLALELIRDNVGWGLLPRLVTYTDFNADELVEVELSVMKEKFRVPMAVCSAHSKHLRALHSEIVSTLVSYTERVNREALEKYGVSN</sequence>
<dbReference type="Gene3D" id="3.40.190.290">
    <property type="match status" value="1"/>
</dbReference>
<evidence type="ECO:0000256" key="2">
    <source>
        <dbReference type="ARBA" id="ARBA00023015"/>
    </source>
</evidence>
<dbReference type="InterPro" id="IPR036388">
    <property type="entry name" value="WH-like_DNA-bd_sf"/>
</dbReference>
<reference evidence="6 7" key="2">
    <citation type="submission" date="2014-09" db="EMBL/GenBank/DDBJ databases">
        <authorList>
            <consortium name="NBRP consortium"/>
            <person name="Sawabe T."/>
            <person name="Meirelles P."/>
            <person name="Nakanishi M."/>
            <person name="Sayaka M."/>
            <person name="Hattori M."/>
            <person name="Ohkuma M."/>
        </authorList>
    </citation>
    <scope>NUCLEOTIDE SEQUENCE [LARGE SCALE GENOMIC DNA]</scope>
    <source>
        <strain evidence="7">JCM19235</strain>
    </source>
</reference>
<dbReference type="Gene3D" id="1.10.10.10">
    <property type="entry name" value="Winged helix-like DNA-binding domain superfamily/Winged helix DNA-binding domain"/>
    <property type="match status" value="1"/>
</dbReference>
<accession>A0A090RUN2</accession>
<evidence type="ECO:0000256" key="3">
    <source>
        <dbReference type="ARBA" id="ARBA00023125"/>
    </source>
</evidence>
<evidence type="ECO:0000256" key="4">
    <source>
        <dbReference type="ARBA" id="ARBA00023163"/>
    </source>
</evidence>
<dbReference type="EMBL" id="BBMR01000003">
    <property type="protein sequence ID" value="GAL19150.1"/>
    <property type="molecule type" value="Genomic_DNA"/>
</dbReference>
<dbReference type="SUPFAM" id="SSF53850">
    <property type="entry name" value="Periplasmic binding protein-like II"/>
    <property type="match status" value="1"/>
</dbReference>
<dbReference type="InterPro" id="IPR036390">
    <property type="entry name" value="WH_DNA-bd_sf"/>
</dbReference>
<evidence type="ECO:0000313" key="6">
    <source>
        <dbReference type="EMBL" id="GAL19150.1"/>
    </source>
</evidence>
<dbReference type="GO" id="GO:0000976">
    <property type="term" value="F:transcription cis-regulatory region binding"/>
    <property type="evidence" value="ECO:0007669"/>
    <property type="project" value="TreeGrafter"/>
</dbReference>
<name>A0A090RUN2_9VIBR</name>
<dbReference type="GO" id="GO:0003700">
    <property type="term" value="F:DNA-binding transcription factor activity"/>
    <property type="evidence" value="ECO:0007669"/>
    <property type="project" value="InterPro"/>
</dbReference>
<keyword evidence="7" id="KW-1185">Reference proteome</keyword>
<evidence type="ECO:0000256" key="1">
    <source>
        <dbReference type="ARBA" id="ARBA00009437"/>
    </source>
</evidence>
<evidence type="ECO:0000259" key="5">
    <source>
        <dbReference type="PROSITE" id="PS50931"/>
    </source>
</evidence>
<keyword evidence="2" id="KW-0805">Transcription regulation</keyword>
<dbReference type="OrthoDB" id="9786526at2"/>
<dbReference type="SUPFAM" id="SSF46785">
    <property type="entry name" value="Winged helix' DNA-binding domain"/>
    <property type="match status" value="1"/>
</dbReference>
<dbReference type="CDD" id="cd05466">
    <property type="entry name" value="PBP2_LTTR_substrate"/>
    <property type="match status" value="1"/>
</dbReference>
<comment type="similarity">
    <text evidence="1">Belongs to the LysR transcriptional regulatory family.</text>
</comment>
<protein>
    <submittedName>
        <fullName evidence="6">Transcriptional regulator LysR family</fullName>
    </submittedName>
</protein>
<evidence type="ECO:0000313" key="7">
    <source>
        <dbReference type="Proteomes" id="UP000029228"/>
    </source>
</evidence>
<dbReference type="Pfam" id="PF00126">
    <property type="entry name" value="HTH_1"/>
    <property type="match status" value="1"/>
</dbReference>
<organism evidence="6 7">
    <name type="scientific">Vibrio maritimus</name>
    <dbReference type="NCBI Taxonomy" id="990268"/>
    <lineage>
        <taxon>Bacteria</taxon>
        <taxon>Pseudomonadati</taxon>
        <taxon>Pseudomonadota</taxon>
        <taxon>Gammaproteobacteria</taxon>
        <taxon>Vibrionales</taxon>
        <taxon>Vibrionaceae</taxon>
        <taxon>Vibrio</taxon>
    </lineage>
</organism>
<gene>
    <name evidence="6" type="ORF">JCM19235_2573</name>
</gene>
<comment type="caution">
    <text evidence="6">The sequence shown here is derived from an EMBL/GenBank/DDBJ whole genome shotgun (WGS) entry which is preliminary data.</text>
</comment>